<gene>
    <name evidence="2" type="primary">Acey_s0013.g1971</name>
    <name evidence="2" type="synonym">Acey-unc-96</name>
    <name evidence="2" type="ORF">Y032_0013g1971</name>
</gene>
<feature type="region of interest" description="Disordered" evidence="1">
    <location>
        <begin position="23"/>
        <end position="55"/>
    </location>
</feature>
<proteinExistence type="predicted"/>
<protein>
    <submittedName>
        <fullName evidence="2">Uncharacterized protein</fullName>
    </submittedName>
</protein>
<evidence type="ECO:0000256" key="1">
    <source>
        <dbReference type="SAM" id="MobiDB-lite"/>
    </source>
</evidence>
<feature type="region of interest" description="Disordered" evidence="1">
    <location>
        <begin position="262"/>
        <end position="285"/>
    </location>
</feature>
<organism evidence="2 3">
    <name type="scientific">Ancylostoma ceylanicum</name>
    <dbReference type="NCBI Taxonomy" id="53326"/>
    <lineage>
        <taxon>Eukaryota</taxon>
        <taxon>Metazoa</taxon>
        <taxon>Ecdysozoa</taxon>
        <taxon>Nematoda</taxon>
        <taxon>Chromadorea</taxon>
        <taxon>Rhabditida</taxon>
        <taxon>Rhabditina</taxon>
        <taxon>Rhabditomorpha</taxon>
        <taxon>Strongyloidea</taxon>
        <taxon>Ancylostomatidae</taxon>
        <taxon>Ancylostomatinae</taxon>
        <taxon>Ancylostoma</taxon>
    </lineage>
</organism>
<evidence type="ECO:0000313" key="3">
    <source>
        <dbReference type="Proteomes" id="UP000024635"/>
    </source>
</evidence>
<dbReference type="AlphaFoldDB" id="A0A016VCY5"/>
<sequence>MGVEDITEEEQAWKCQIRRAKNRPVRKRNSCVPGQGTVVRRRSEKTQEPEKGRPAFIDGYQTKMVICVMADQEEDKEDKSGQPSHNGDLAATSTVASAPKNEMSNTSSSLIEESMRLLGLKSSVPPTVSAETLSAEGPIGPLDATSSMYRIPKAPPRFPRIDFDDRLEHLCDDKKPAWKTWQESVKESYHKAKRSVEKSKDETQFLESALTRTRRSKGESPFRQLDTSTGFIPSVRSRSSLTMPSLSDRSLFVSSSSSHIFSSGSGPYAAPAVSSSQGSESRYERRANDVEAMLLKTTPLPAHMKVITAKEFRNAPAPSAGSASDLDDYDFSRYCPKPYYSRPNRDDPDYFDFDLQHSVDLFKRPEGKYTPRGPQEWETKLLGEVSAKGSAPVSGYMFTKGDPDWRTNGSSYLSAALRTPKFWEQRFENLGKQVRDSNPISLDSINRRIREIKDRRINRPVPNRFTEYVDPDFEDYEDPRLDD</sequence>
<feature type="region of interest" description="Disordered" evidence="1">
    <location>
        <begin position="191"/>
        <end position="229"/>
    </location>
</feature>
<accession>A0A016VCY5</accession>
<dbReference type="STRING" id="53326.A0A016VCY5"/>
<evidence type="ECO:0000313" key="2">
    <source>
        <dbReference type="EMBL" id="EYC24563.1"/>
    </source>
</evidence>
<comment type="caution">
    <text evidence="2">The sequence shown here is derived from an EMBL/GenBank/DDBJ whole genome shotgun (WGS) entry which is preliminary data.</text>
</comment>
<feature type="region of interest" description="Disordered" evidence="1">
    <location>
        <begin position="71"/>
        <end position="108"/>
    </location>
</feature>
<reference evidence="3" key="1">
    <citation type="journal article" date="2015" name="Nat. Genet.">
        <title>The genome and transcriptome of the zoonotic hookworm Ancylostoma ceylanicum identify infection-specific gene families.</title>
        <authorList>
            <person name="Schwarz E.M."/>
            <person name="Hu Y."/>
            <person name="Antoshechkin I."/>
            <person name="Miller M.M."/>
            <person name="Sternberg P.W."/>
            <person name="Aroian R.V."/>
        </authorList>
    </citation>
    <scope>NUCLEOTIDE SEQUENCE</scope>
    <source>
        <strain evidence="3">HY135</strain>
    </source>
</reference>
<feature type="compositionally biased region" description="Basic and acidic residues" evidence="1">
    <location>
        <begin position="44"/>
        <end position="53"/>
    </location>
</feature>
<dbReference type="EMBL" id="JARK01001349">
    <property type="protein sequence ID" value="EYC24563.1"/>
    <property type="molecule type" value="Genomic_DNA"/>
</dbReference>
<feature type="compositionally biased region" description="Basic and acidic residues" evidence="1">
    <location>
        <begin position="191"/>
        <end position="203"/>
    </location>
</feature>
<dbReference type="OrthoDB" id="5918434at2759"/>
<feature type="compositionally biased region" description="Polar residues" evidence="1">
    <location>
        <begin position="81"/>
        <end position="108"/>
    </location>
</feature>
<name>A0A016VCY5_9BILA</name>
<dbReference type="Proteomes" id="UP000024635">
    <property type="component" value="Unassembled WGS sequence"/>
</dbReference>
<keyword evidence="3" id="KW-1185">Reference proteome</keyword>